<reference evidence="4 5" key="1">
    <citation type="journal article" date="2019" name="Int. J. Syst. Evol. Microbiol.">
        <title>The Global Catalogue of Microorganisms (GCM) 10K type strain sequencing project: providing services to taxonomists for standard genome sequencing and annotation.</title>
        <authorList>
            <consortium name="The Broad Institute Genomics Platform"/>
            <consortium name="The Broad Institute Genome Sequencing Center for Infectious Disease"/>
            <person name="Wu L."/>
            <person name="Ma J."/>
        </authorList>
    </citation>
    <scope>NUCLEOTIDE SEQUENCE [LARGE SCALE GENOMIC DNA]</scope>
    <source>
        <strain evidence="4 5">JCM 16002</strain>
    </source>
</reference>
<keyword evidence="2" id="KW-0812">Transmembrane</keyword>
<evidence type="ECO:0000256" key="2">
    <source>
        <dbReference type="SAM" id="Phobius"/>
    </source>
</evidence>
<dbReference type="Pfam" id="PF26527">
    <property type="entry name" value="DUF8176"/>
    <property type="match status" value="1"/>
</dbReference>
<proteinExistence type="predicted"/>
<dbReference type="InterPro" id="IPR058489">
    <property type="entry name" value="DUF8176"/>
</dbReference>
<organism evidence="4 5">
    <name type="scientific">Dietzia cercidiphylli</name>
    <dbReference type="NCBI Taxonomy" id="498199"/>
    <lineage>
        <taxon>Bacteria</taxon>
        <taxon>Bacillati</taxon>
        <taxon>Actinomycetota</taxon>
        <taxon>Actinomycetes</taxon>
        <taxon>Mycobacteriales</taxon>
        <taxon>Dietziaceae</taxon>
        <taxon>Dietzia</taxon>
    </lineage>
</organism>
<evidence type="ECO:0000259" key="3">
    <source>
        <dbReference type="Pfam" id="PF26527"/>
    </source>
</evidence>
<sequence>MVSADDDQPEWFSGVEPSDSADDREEARHLEAVPTGPSSTDEQWFDLPDPIPAADQTTPGRADNRGRVRLLFVGVIAAVLVVIGAGAWVMSSLLSGPETSASPTLKLPPTAVAGEGGAVAESECETSESATAVSGNGKGDQKSVAGVVLAFQHAYYVARDADEMKPLLAKDSQITDLDALQEGIDSVARGTTHCLRVASDGDDAALVELTETAPDGTETTYNQRVKTTRTDGKVQIVSIEEHSEGARE</sequence>
<protein>
    <recommendedName>
        <fullName evidence="3">DUF8176 domain-containing protein</fullName>
    </recommendedName>
</protein>
<keyword evidence="2" id="KW-1133">Transmembrane helix</keyword>
<name>A0ABN2J9U8_9ACTN</name>
<feature type="transmembrane region" description="Helical" evidence="2">
    <location>
        <begin position="70"/>
        <end position="90"/>
    </location>
</feature>
<evidence type="ECO:0000313" key="4">
    <source>
        <dbReference type="EMBL" id="GAA1720184.1"/>
    </source>
</evidence>
<keyword evidence="2" id="KW-0472">Membrane</keyword>
<accession>A0ABN2J9U8</accession>
<dbReference type="EMBL" id="BAAAQG010000022">
    <property type="protein sequence ID" value="GAA1720184.1"/>
    <property type="molecule type" value="Genomic_DNA"/>
</dbReference>
<gene>
    <name evidence="4" type="ORF">GCM10009831_32860</name>
</gene>
<evidence type="ECO:0000313" key="5">
    <source>
        <dbReference type="Proteomes" id="UP001500383"/>
    </source>
</evidence>
<dbReference type="Proteomes" id="UP001500383">
    <property type="component" value="Unassembled WGS sequence"/>
</dbReference>
<comment type="caution">
    <text evidence="4">The sequence shown here is derived from an EMBL/GenBank/DDBJ whole genome shotgun (WGS) entry which is preliminary data.</text>
</comment>
<feature type="domain" description="DUF8176" evidence="3">
    <location>
        <begin position="122"/>
        <end position="240"/>
    </location>
</feature>
<evidence type="ECO:0000256" key="1">
    <source>
        <dbReference type="SAM" id="MobiDB-lite"/>
    </source>
</evidence>
<feature type="region of interest" description="Disordered" evidence="1">
    <location>
        <begin position="1"/>
        <end position="62"/>
    </location>
</feature>
<keyword evidence="5" id="KW-1185">Reference proteome</keyword>